<dbReference type="Pfam" id="PF12661">
    <property type="entry name" value="hEGF"/>
    <property type="match status" value="1"/>
</dbReference>
<dbReference type="InterPro" id="IPR001791">
    <property type="entry name" value="Laminin_G"/>
</dbReference>
<accession>A0AAW1UGJ0</accession>
<feature type="domain" description="EGF-like" evidence="9">
    <location>
        <begin position="1050"/>
        <end position="1086"/>
    </location>
</feature>
<feature type="disulfide bond" evidence="6">
    <location>
        <begin position="31"/>
        <end position="41"/>
    </location>
</feature>
<sequence>MKNTLRSDALMIIYVSIILILLPGVYTGFACLNNPCVHGVCIDDLNSTYLCYCIDGYTGVHCQTNWNECWSNPCLNGAICIDGIAMFNCSCAPGFTGELCEIDLNECESNPCLNNGTCLDAVNGYVCNCLAGYSGEYCEIDIAVCNSTNVSRCANGGICEEGPGESFNCKCLPGWEGSFCTTETNECLANPCQNGAVCIDLLADYNCACAFGFMGKNCEEEIRICDSNNCQNNALCLIEEGFPVCYCVPDFHGDLCQYQYDECQLGVRCINGGTCIDGVDNFTCSCLPNLTGVFCECLILPDGSQNCSFINSTTIYQTSTDNFTTIQFTETTPFDETMITHETGSDTTLQGTRFPTDTYYFSSSTPLEKSTNPTSQFFNITKSITFTISNEFTTYEDNINYYSTEKTDMFSTSTESSTRYSETTENTDIDIKLYNFTQNFENTTELTKSDSYSDHPSITAENTLPYSLGTTTSLEISTTEFSPTTFKKPTEIASDSFFTTTSSTSLSLVTDYTKNMTENVTSLIITTGSYNTQSQTFSTSYVPTFIPTTADITTFNEGGTTIYGIRDCTQEGNECRNGGTCISEDTINRCACPFDTEGEFCEIHLGVRNAAFNGQSYLAHRLIDLSHINFEFEVTTVTSRGLIFHLVTDKIFMSLYIKDNILEFKFSCGYQTMLLKELRTLVNNGYAMHISVKLHFLPNFSHCDASVKVNDTLSMRGDQITSMPQLTKPTVWLYFGGVPNELKNTDSNFEGFSGCMKNLKISGKPVNIFGGAEDGSAIAECSSLACLSNPCNNGGTCIVKAEKWSCHCRNGYLGKQCELSVCGNNPCLFGGTCVSLSKSGYICLCPYGKHGHFCENDIKITHPYFPAMAKGWSSYVAYSIPKELSNNLEIKFKFLPTDMDQISMLLFIGQTGHHDMFSDHVAVSLIKGYVMLTWNLGSGPRRIFTNQPLQKGLNDYTVHLGLRGRRAWLYVENIGNITGRSPGSFENLDVDSVLFIGGHESRYFNKLPHDLPQHSGFMGCIFDIRLKAGSDMIPVKPTGRTIGRSVNQCGVSECYKNRCPNMAACLHHGSTFTCLCQDSWYGPLCLTKVNPCDSSSSKCSSGSTCVPLIEGYECDCPYGKTGRYCEKDQNISDVSFQGTRSFLSIKSHELNYNKFNIKLQMKPLSDKGMLLFIGKTDNFISLYLQSGVLELRIKRGKQRTSHNLVTVRSSRLLVQGVWHNVKLGMFGRNAYLSVENVLDTALMDKDSYASNTREKIYIGGLPDMSKLPLDALLNNPTSFIGCVRLIEVDSNFIPLNLQNIEAGRNIVDCDGTPCGGDVCRNGGTCWLDSFRQSHCNCLPPFFGTHCDNVYSCSNNTCTNKGKCNDNKCYCIPGRDGFYCENEIIVKVPEFKRGSYLIIDKKHNKRRGALSKYTEQISINFTTASLDGLLLWHKEENCFLGIGIERGHLKIAYSFNGSNIFSAVLWNNMISDGLWHNIVLKFNPWSIEMDNIPSKKYIPIFRTHSLNFTNKLFFLGNVPSNKTLLIETSGFFKYPFEGCIESFTENFDKIIDFSKFDGLGVGVCQVF</sequence>
<feature type="disulfide bond" evidence="6">
    <location>
        <begin position="286"/>
        <end position="295"/>
    </location>
</feature>
<organism evidence="10 11">
    <name type="scientific">Henosepilachna vigintioctopunctata</name>
    <dbReference type="NCBI Taxonomy" id="420089"/>
    <lineage>
        <taxon>Eukaryota</taxon>
        <taxon>Metazoa</taxon>
        <taxon>Ecdysozoa</taxon>
        <taxon>Arthropoda</taxon>
        <taxon>Hexapoda</taxon>
        <taxon>Insecta</taxon>
        <taxon>Pterygota</taxon>
        <taxon>Neoptera</taxon>
        <taxon>Endopterygota</taxon>
        <taxon>Coleoptera</taxon>
        <taxon>Polyphaga</taxon>
        <taxon>Cucujiformia</taxon>
        <taxon>Coccinelloidea</taxon>
        <taxon>Coccinellidae</taxon>
        <taxon>Epilachninae</taxon>
        <taxon>Epilachnini</taxon>
        <taxon>Henosepilachna</taxon>
    </lineage>
</organism>
<keyword evidence="7" id="KW-1133">Transmembrane helix</keyword>
<dbReference type="Proteomes" id="UP001431783">
    <property type="component" value="Unassembled WGS sequence"/>
</dbReference>
<dbReference type="GO" id="GO:0048513">
    <property type="term" value="P:animal organ development"/>
    <property type="evidence" value="ECO:0007669"/>
    <property type="project" value="UniProtKB-ARBA"/>
</dbReference>
<dbReference type="PROSITE" id="PS50026">
    <property type="entry name" value="EGF_3"/>
    <property type="match status" value="13"/>
</dbReference>
<feature type="domain" description="Laminin G" evidence="8">
    <location>
        <begin position="1132"/>
        <end position="1314"/>
    </location>
</feature>
<feature type="domain" description="EGF-like" evidence="9">
    <location>
        <begin position="65"/>
        <end position="101"/>
    </location>
</feature>
<dbReference type="CDD" id="cd00110">
    <property type="entry name" value="LamG"/>
    <property type="match status" value="4"/>
</dbReference>
<evidence type="ECO:0000259" key="8">
    <source>
        <dbReference type="PROSITE" id="PS50025"/>
    </source>
</evidence>
<feature type="disulfide bond" evidence="6">
    <location>
        <begin position="53"/>
        <end position="62"/>
    </location>
</feature>
<feature type="domain" description="EGF-like" evidence="9">
    <location>
        <begin position="818"/>
        <end position="855"/>
    </location>
</feature>
<dbReference type="GO" id="GO:0030154">
    <property type="term" value="P:cell differentiation"/>
    <property type="evidence" value="ECO:0007669"/>
    <property type="project" value="UniProtKB-ARBA"/>
</dbReference>
<feature type="domain" description="EGF-like" evidence="9">
    <location>
        <begin position="221"/>
        <end position="257"/>
    </location>
</feature>
<dbReference type="PROSITE" id="PS51257">
    <property type="entry name" value="PROKAR_LIPOPROTEIN"/>
    <property type="match status" value="1"/>
</dbReference>
<dbReference type="Pfam" id="PF00008">
    <property type="entry name" value="EGF"/>
    <property type="match status" value="6"/>
</dbReference>
<dbReference type="FunFam" id="2.10.25.10:FF:000472">
    <property type="entry name" value="Uncharacterized protein, isoform A"/>
    <property type="match status" value="1"/>
</dbReference>
<dbReference type="FunFam" id="2.10.25.10:FF:000123">
    <property type="entry name" value="Crumbs homolog 1 (Drosophila)"/>
    <property type="match status" value="1"/>
</dbReference>
<reference evidence="10 11" key="1">
    <citation type="submission" date="2023-03" db="EMBL/GenBank/DDBJ databases">
        <title>Genome insight into feeding habits of ladybird beetles.</title>
        <authorList>
            <person name="Li H.-S."/>
            <person name="Huang Y.-H."/>
            <person name="Pang H."/>
        </authorList>
    </citation>
    <scope>NUCLEOTIDE SEQUENCE [LARGE SCALE GENOMIC DNA]</scope>
    <source>
        <strain evidence="10">SYSU_2023b</strain>
        <tissue evidence="10">Whole body</tissue>
    </source>
</reference>
<dbReference type="SUPFAM" id="SSF49899">
    <property type="entry name" value="Concanavalin A-like lectins/glucanases"/>
    <property type="match status" value="4"/>
</dbReference>
<feature type="domain" description="Laminin G" evidence="8">
    <location>
        <begin position="607"/>
        <end position="786"/>
    </location>
</feature>
<feature type="disulfide bond" evidence="6">
    <location>
        <begin position="91"/>
        <end position="100"/>
    </location>
</feature>
<feature type="disulfide bond" evidence="6">
    <location>
        <begin position="592"/>
        <end position="601"/>
    </location>
</feature>
<dbReference type="GO" id="GO:0005509">
    <property type="term" value="F:calcium ion binding"/>
    <property type="evidence" value="ECO:0007669"/>
    <property type="project" value="InterPro"/>
</dbReference>
<proteinExistence type="predicted"/>
<dbReference type="InterPro" id="IPR013032">
    <property type="entry name" value="EGF-like_CS"/>
</dbReference>
<dbReference type="GO" id="GO:0009653">
    <property type="term" value="P:anatomical structure morphogenesis"/>
    <property type="evidence" value="ECO:0007669"/>
    <property type="project" value="UniProtKB-ARBA"/>
</dbReference>
<gene>
    <name evidence="10" type="ORF">WA026_006852</name>
</gene>
<dbReference type="InterPro" id="IPR000742">
    <property type="entry name" value="EGF"/>
</dbReference>
<feature type="disulfide bond" evidence="6">
    <location>
        <begin position="129"/>
        <end position="138"/>
    </location>
</feature>
<dbReference type="FunFam" id="2.10.25.10:FF:000122">
    <property type="entry name" value="Protein crumbs homolog 2"/>
    <property type="match status" value="1"/>
</dbReference>
<dbReference type="PANTHER" id="PTHR24033:SF224">
    <property type="entry name" value="C-TYPE LECTIN"/>
    <property type="match status" value="1"/>
</dbReference>
<dbReference type="InterPro" id="IPR051830">
    <property type="entry name" value="NOTCH_homolog"/>
</dbReference>
<keyword evidence="1 6" id="KW-0245">EGF-like domain</keyword>
<evidence type="ECO:0000313" key="11">
    <source>
        <dbReference type="Proteomes" id="UP001431783"/>
    </source>
</evidence>
<dbReference type="SMART" id="SM00282">
    <property type="entry name" value="LamG"/>
    <property type="match status" value="4"/>
</dbReference>
<feature type="domain" description="EGF-like" evidence="9">
    <location>
        <begin position="564"/>
        <end position="602"/>
    </location>
</feature>
<evidence type="ECO:0000256" key="1">
    <source>
        <dbReference type="ARBA" id="ARBA00022536"/>
    </source>
</evidence>
<dbReference type="Pfam" id="PF02210">
    <property type="entry name" value="Laminin_G_2"/>
    <property type="match status" value="4"/>
</dbReference>
<dbReference type="Gene3D" id="2.10.25.10">
    <property type="entry name" value="Laminin"/>
    <property type="match status" value="12"/>
</dbReference>
<dbReference type="FunFam" id="2.10.25.10:FF:000710">
    <property type="entry name" value="Blast:Protein eyes shut"/>
    <property type="match status" value="1"/>
</dbReference>
<dbReference type="SMART" id="SM00181">
    <property type="entry name" value="EGF"/>
    <property type="match status" value="14"/>
</dbReference>
<dbReference type="CDD" id="cd00054">
    <property type="entry name" value="EGF_CA"/>
    <property type="match status" value="5"/>
</dbReference>
<dbReference type="PROSITE" id="PS01187">
    <property type="entry name" value="EGF_CA"/>
    <property type="match status" value="3"/>
</dbReference>
<feature type="disulfide bond" evidence="6">
    <location>
        <begin position="1076"/>
        <end position="1085"/>
    </location>
</feature>
<feature type="domain" description="EGF-like" evidence="9">
    <location>
        <begin position="103"/>
        <end position="139"/>
    </location>
</feature>
<dbReference type="SUPFAM" id="SSF57196">
    <property type="entry name" value="EGF/Laminin"/>
    <property type="match status" value="10"/>
</dbReference>
<dbReference type="FunFam" id="2.10.25.10:FF:000662">
    <property type="entry name" value="Eyes shut, isoform E"/>
    <property type="match status" value="1"/>
</dbReference>
<comment type="caution">
    <text evidence="10">The sequence shown here is derived from an EMBL/GenBank/DDBJ whole genome shotgun (WGS) entry which is preliminary data.</text>
</comment>
<keyword evidence="4 6" id="KW-1015">Disulfide bond</keyword>
<feature type="disulfide bond" evidence="6">
    <location>
        <begin position="171"/>
        <end position="180"/>
    </location>
</feature>
<evidence type="ECO:0000313" key="10">
    <source>
        <dbReference type="EMBL" id="KAK9879789.1"/>
    </source>
</evidence>
<dbReference type="InterPro" id="IPR001881">
    <property type="entry name" value="EGF-like_Ca-bd_dom"/>
</dbReference>
<feature type="disulfide bond" evidence="6">
    <location>
        <begin position="247"/>
        <end position="256"/>
    </location>
</feature>
<dbReference type="PROSITE" id="PS50025">
    <property type="entry name" value="LAM_G_DOMAIN"/>
    <property type="match status" value="4"/>
</dbReference>
<dbReference type="PROSITE" id="PS00022">
    <property type="entry name" value="EGF_1"/>
    <property type="match status" value="13"/>
</dbReference>
<keyword evidence="7" id="KW-0812">Transmembrane</keyword>
<feature type="domain" description="Laminin G" evidence="8">
    <location>
        <begin position="1385"/>
        <end position="1563"/>
    </location>
</feature>
<protein>
    <recommendedName>
        <fullName evidence="12">Protein eyes shut</fullName>
    </recommendedName>
</protein>
<feature type="domain" description="EGF-like" evidence="9">
    <location>
        <begin position="141"/>
        <end position="181"/>
    </location>
</feature>
<evidence type="ECO:0008006" key="12">
    <source>
        <dbReference type="Google" id="ProtNLM"/>
    </source>
</evidence>
<feature type="domain" description="Laminin G" evidence="8">
    <location>
        <begin position="865"/>
        <end position="1054"/>
    </location>
</feature>
<dbReference type="InterPro" id="IPR018097">
    <property type="entry name" value="EGF_Ca-bd_CS"/>
</dbReference>
<keyword evidence="3" id="KW-0677">Repeat</keyword>
<keyword evidence="2" id="KW-0732">Signal</keyword>
<feature type="domain" description="EGF-like" evidence="9">
    <location>
        <begin position="1088"/>
        <end position="1126"/>
    </location>
</feature>
<feature type="domain" description="EGF-like" evidence="9">
    <location>
        <begin position="27"/>
        <end position="63"/>
    </location>
</feature>
<evidence type="ECO:0000259" key="9">
    <source>
        <dbReference type="PROSITE" id="PS50026"/>
    </source>
</evidence>
<dbReference type="Gene3D" id="2.60.120.200">
    <property type="match status" value="4"/>
</dbReference>
<dbReference type="PROSITE" id="PS01186">
    <property type="entry name" value="EGF_2"/>
    <property type="match status" value="6"/>
</dbReference>
<keyword evidence="5" id="KW-0325">Glycoprotein</keyword>
<evidence type="ECO:0000256" key="6">
    <source>
        <dbReference type="PROSITE-ProRule" id="PRU00076"/>
    </source>
</evidence>
<comment type="caution">
    <text evidence="6">Lacks conserved residue(s) required for the propagation of feature annotation.</text>
</comment>
<dbReference type="PROSITE" id="PS00010">
    <property type="entry name" value="ASX_HYDROXYL"/>
    <property type="match status" value="4"/>
</dbReference>
<dbReference type="InterPro" id="IPR000152">
    <property type="entry name" value="EGF-type_Asp/Asn_hydroxyl_site"/>
</dbReference>
<dbReference type="EMBL" id="JARQZJ010000062">
    <property type="protein sequence ID" value="KAK9879789.1"/>
    <property type="molecule type" value="Genomic_DNA"/>
</dbReference>
<feature type="transmembrane region" description="Helical" evidence="7">
    <location>
        <begin position="12"/>
        <end position="29"/>
    </location>
</feature>
<feature type="domain" description="EGF-like" evidence="9">
    <location>
        <begin position="1310"/>
        <end position="1347"/>
    </location>
</feature>
<keyword evidence="11" id="KW-1185">Reference proteome</keyword>
<feature type="disulfide bond" evidence="6">
    <location>
        <begin position="209"/>
        <end position="218"/>
    </location>
</feature>
<keyword evidence="7" id="KW-0472">Membrane</keyword>
<feature type="disulfide bond" evidence="6">
    <location>
        <begin position="845"/>
        <end position="854"/>
    </location>
</feature>
<feature type="domain" description="EGF-like" evidence="9">
    <location>
        <begin position="782"/>
        <end position="815"/>
    </location>
</feature>
<dbReference type="SMART" id="SM00179">
    <property type="entry name" value="EGF_CA"/>
    <property type="match status" value="10"/>
</dbReference>
<feature type="domain" description="EGF-like" evidence="9">
    <location>
        <begin position="259"/>
        <end position="296"/>
    </location>
</feature>
<feature type="domain" description="EGF-like" evidence="9">
    <location>
        <begin position="183"/>
        <end position="219"/>
    </location>
</feature>
<feature type="disulfide bond" evidence="6">
    <location>
        <begin position="1337"/>
        <end position="1346"/>
    </location>
</feature>
<dbReference type="PANTHER" id="PTHR24033">
    <property type="entry name" value="EGF-LIKE DOMAIN-CONTAINING PROTEIN"/>
    <property type="match status" value="1"/>
</dbReference>
<evidence type="ECO:0000256" key="5">
    <source>
        <dbReference type="ARBA" id="ARBA00023180"/>
    </source>
</evidence>
<feature type="disulfide bond" evidence="6">
    <location>
        <begin position="1116"/>
        <end position="1125"/>
    </location>
</feature>
<dbReference type="InterPro" id="IPR013320">
    <property type="entry name" value="ConA-like_dom_sf"/>
</dbReference>
<evidence type="ECO:0000256" key="7">
    <source>
        <dbReference type="SAM" id="Phobius"/>
    </source>
</evidence>
<dbReference type="FunFam" id="2.10.25.10:FF:000143">
    <property type="entry name" value="Protein crumbs 1"/>
    <property type="match status" value="1"/>
</dbReference>
<evidence type="ECO:0000256" key="4">
    <source>
        <dbReference type="ARBA" id="ARBA00023157"/>
    </source>
</evidence>
<evidence type="ECO:0000256" key="3">
    <source>
        <dbReference type="ARBA" id="ARBA00022737"/>
    </source>
</evidence>
<evidence type="ECO:0000256" key="2">
    <source>
        <dbReference type="ARBA" id="ARBA00022729"/>
    </source>
</evidence>
<name>A0AAW1UGJ0_9CUCU</name>